<sequence>MKKITVYIEGGETTVKLLNPLVLTHASKLYVKTAAVFWNYQNIRKGYNDYFSIDKKKVSLDEGYWTFKNLRKKFESHGLSVEEFPDGRIKIGFTKGIKSLNLWRLGDLSGYTSTFSTTHPGDRPVDIHEGLRYVTVGCNLANRSRNIDPMGFPSNNITSLPIDGTKPLFGTTTKYNDIESEVGVDAGIYNELHFVVKSNIHDIVPGNILLELCVI</sequence>
<organism evidence="1 2">
    <name type="scientific">Paramuricea clavata</name>
    <name type="common">Red gorgonian</name>
    <name type="synonym">Violescent sea-whip</name>
    <dbReference type="NCBI Taxonomy" id="317549"/>
    <lineage>
        <taxon>Eukaryota</taxon>
        <taxon>Metazoa</taxon>
        <taxon>Cnidaria</taxon>
        <taxon>Anthozoa</taxon>
        <taxon>Octocorallia</taxon>
        <taxon>Malacalcyonacea</taxon>
        <taxon>Plexauridae</taxon>
        <taxon>Paramuricea</taxon>
    </lineage>
</organism>
<reference evidence="1" key="1">
    <citation type="submission" date="2020-04" db="EMBL/GenBank/DDBJ databases">
        <authorList>
            <person name="Alioto T."/>
            <person name="Alioto T."/>
            <person name="Gomez Garrido J."/>
        </authorList>
    </citation>
    <scope>NUCLEOTIDE SEQUENCE</scope>
    <source>
        <strain evidence="1">A484AB</strain>
    </source>
</reference>
<comment type="caution">
    <text evidence="1">The sequence shown here is derived from an EMBL/GenBank/DDBJ whole genome shotgun (WGS) entry which is preliminary data.</text>
</comment>
<accession>A0A7D9DX41</accession>
<proteinExistence type="predicted"/>
<dbReference type="Proteomes" id="UP001152795">
    <property type="component" value="Unassembled WGS sequence"/>
</dbReference>
<protein>
    <submittedName>
        <fullName evidence="1">Uncharacterized protein</fullName>
    </submittedName>
</protein>
<evidence type="ECO:0000313" key="2">
    <source>
        <dbReference type="Proteomes" id="UP001152795"/>
    </source>
</evidence>
<dbReference type="EMBL" id="CACRXK020002551">
    <property type="protein sequence ID" value="CAB3994840.1"/>
    <property type="molecule type" value="Genomic_DNA"/>
</dbReference>
<name>A0A7D9DX41_PARCT</name>
<evidence type="ECO:0000313" key="1">
    <source>
        <dbReference type="EMBL" id="CAB3994840.1"/>
    </source>
</evidence>
<dbReference type="AlphaFoldDB" id="A0A7D9DX41"/>
<gene>
    <name evidence="1" type="ORF">PACLA_8A033355</name>
</gene>
<keyword evidence="2" id="KW-1185">Reference proteome</keyword>